<dbReference type="InterPro" id="IPR001647">
    <property type="entry name" value="HTH_TetR"/>
</dbReference>
<dbReference type="InterPro" id="IPR009057">
    <property type="entry name" value="Homeodomain-like_sf"/>
</dbReference>
<dbReference type="Pfam" id="PF13977">
    <property type="entry name" value="TetR_C_6"/>
    <property type="match status" value="1"/>
</dbReference>
<dbReference type="PROSITE" id="PS50977">
    <property type="entry name" value="HTH_TETR_2"/>
    <property type="match status" value="1"/>
</dbReference>
<dbReference type="SUPFAM" id="SSF46689">
    <property type="entry name" value="Homeodomain-like"/>
    <property type="match status" value="1"/>
</dbReference>
<dbReference type="PRINTS" id="PR00455">
    <property type="entry name" value="HTHTETR"/>
</dbReference>
<dbReference type="GO" id="GO:0003677">
    <property type="term" value="F:DNA binding"/>
    <property type="evidence" value="ECO:0007669"/>
    <property type="project" value="UniProtKB-KW"/>
</dbReference>
<evidence type="ECO:0000256" key="1">
    <source>
        <dbReference type="ARBA" id="ARBA00022491"/>
    </source>
</evidence>
<dbReference type="SUPFAM" id="SSF48498">
    <property type="entry name" value="Tetracyclin repressor-like, C-terminal domain"/>
    <property type="match status" value="1"/>
</dbReference>
<evidence type="ECO:0000313" key="6">
    <source>
        <dbReference type="EMBL" id="CAB4785410.1"/>
    </source>
</evidence>
<keyword evidence="2" id="KW-0805">Transcription regulation</keyword>
<dbReference type="PANTHER" id="PTHR47506:SF1">
    <property type="entry name" value="HTH-TYPE TRANSCRIPTIONAL REGULATOR YJDC"/>
    <property type="match status" value="1"/>
</dbReference>
<evidence type="ECO:0000256" key="3">
    <source>
        <dbReference type="ARBA" id="ARBA00023125"/>
    </source>
</evidence>
<evidence type="ECO:0000256" key="2">
    <source>
        <dbReference type="ARBA" id="ARBA00023015"/>
    </source>
</evidence>
<reference evidence="6" key="1">
    <citation type="submission" date="2020-05" db="EMBL/GenBank/DDBJ databases">
        <authorList>
            <person name="Chiriac C."/>
            <person name="Salcher M."/>
            <person name="Ghai R."/>
            <person name="Kavagutti S V."/>
        </authorList>
    </citation>
    <scope>NUCLEOTIDE SEQUENCE</scope>
</reference>
<accession>A0A6J6WKW9</accession>
<dbReference type="EMBL" id="CAFAAG010000006">
    <property type="protein sequence ID" value="CAB4785410.1"/>
    <property type="molecule type" value="Genomic_DNA"/>
</dbReference>
<dbReference type="InterPro" id="IPR036271">
    <property type="entry name" value="Tet_transcr_reg_TetR-rel_C_sf"/>
</dbReference>
<protein>
    <submittedName>
        <fullName evidence="6">Unannotated protein</fullName>
    </submittedName>
</protein>
<keyword evidence="3" id="KW-0238">DNA-binding</keyword>
<gene>
    <name evidence="6" type="ORF">UFOPK2975_00180</name>
</gene>
<dbReference type="PANTHER" id="PTHR47506">
    <property type="entry name" value="TRANSCRIPTIONAL REGULATORY PROTEIN"/>
    <property type="match status" value="1"/>
</dbReference>
<dbReference type="Pfam" id="PF00440">
    <property type="entry name" value="TetR_N"/>
    <property type="match status" value="1"/>
</dbReference>
<sequence length="201" mass="22608">MDKEAKYDERRLNALRAALRVIARDGLEQTTIRGIAKEAGCSAGSLAHYFVDKEDILRQALELADSQIAKRISKIISHTEPDLALREVLAQVLPIDNDRTVELTLDVNFWGRALIHPELRGLEHNDHDRWRAIVLELVTKIAVTNHISQAAENLTDILVAFLDGLGLQALIYPELFPPDRQLELLNLQLSQLGLLVQSQIK</sequence>
<name>A0A6J6WKW9_9ZZZZ</name>
<dbReference type="InterPro" id="IPR039538">
    <property type="entry name" value="BetI_C"/>
</dbReference>
<evidence type="ECO:0000259" key="5">
    <source>
        <dbReference type="PROSITE" id="PS50977"/>
    </source>
</evidence>
<feature type="domain" description="HTH tetR-type" evidence="5">
    <location>
        <begin position="8"/>
        <end position="68"/>
    </location>
</feature>
<dbReference type="AlphaFoldDB" id="A0A6J6WKW9"/>
<evidence type="ECO:0000256" key="4">
    <source>
        <dbReference type="ARBA" id="ARBA00023163"/>
    </source>
</evidence>
<keyword evidence="1" id="KW-0678">Repressor</keyword>
<keyword evidence="4" id="KW-0804">Transcription</keyword>
<organism evidence="6">
    <name type="scientific">freshwater metagenome</name>
    <dbReference type="NCBI Taxonomy" id="449393"/>
    <lineage>
        <taxon>unclassified sequences</taxon>
        <taxon>metagenomes</taxon>
        <taxon>ecological metagenomes</taxon>
    </lineage>
</organism>
<dbReference type="Gene3D" id="1.10.357.10">
    <property type="entry name" value="Tetracycline Repressor, domain 2"/>
    <property type="match status" value="1"/>
</dbReference>
<proteinExistence type="predicted"/>